<dbReference type="InterPro" id="IPR046633">
    <property type="entry name" value="DUF6745"/>
</dbReference>
<protein>
    <recommendedName>
        <fullName evidence="1">DUF6745 domain-containing protein</fullName>
    </recommendedName>
</protein>
<dbReference type="AlphaFoldDB" id="A0A367Q9R7"/>
<keyword evidence="3" id="KW-1185">Reference proteome</keyword>
<dbReference type="Proteomes" id="UP000252107">
    <property type="component" value="Unassembled WGS sequence"/>
</dbReference>
<name>A0A367Q9R7_9NOSO</name>
<dbReference type="Pfam" id="PF20530">
    <property type="entry name" value="DUF6745"/>
    <property type="match status" value="1"/>
</dbReference>
<gene>
    <name evidence="2" type="ORF">A6770_31390</name>
</gene>
<evidence type="ECO:0000259" key="1">
    <source>
        <dbReference type="Pfam" id="PF20530"/>
    </source>
</evidence>
<reference evidence="2" key="1">
    <citation type="submission" date="2016-04" db="EMBL/GenBank/DDBJ databases">
        <authorList>
            <person name="Tabuchi Yagui T.R."/>
        </authorList>
    </citation>
    <scope>NUCLEOTIDE SEQUENCE [LARGE SCALE GENOMIC DNA]</scope>
    <source>
        <strain evidence="2">NIES-26</strain>
    </source>
</reference>
<feature type="domain" description="DUF6745" evidence="1">
    <location>
        <begin position="178"/>
        <end position="242"/>
    </location>
</feature>
<evidence type="ECO:0000313" key="3">
    <source>
        <dbReference type="Proteomes" id="UP000252107"/>
    </source>
</evidence>
<comment type="caution">
    <text evidence="2">The sequence shown here is derived from an EMBL/GenBank/DDBJ whole genome shotgun (WGS) entry which is preliminary data.</text>
</comment>
<dbReference type="EMBL" id="LXQD01000336">
    <property type="protein sequence ID" value="RCJ20521.1"/>
    <property type="molecule type" value="Genomic_DNA"/>
</dbReference>
<sequence>MSNKKIDKLTPEQEALISAYREKWRIIALSTERIDKEKAAKAVKEAYGLIGLDEPKIVFCDSPYSAFRNTFSQLDNPVHKQLRQHLNSQFFTELLSQVKMELLNTLIIELENGFSKKIWNQIYLQLCVQLEEELSSLVKNRRFNNIQYIEPELWACEASWVDFCASVLNCTYPQKKWLVFQQLIKNCHWIFPFKGTVFLCNRPTKLSFDKEQRLHALWEPAIEFADGYSLYSNHGVTLPKKYDMT</sequence>
<organism evidence="2 3">
    <name type="scientific">Nostoc minutum NIES-26</name>
    <dbReference type="NCBI Taxonomy" id="1844469"/>
    <lineage>
        <taxon>Bacteria</taxon>
        <taxon>Bacillati</taxon>
        <taxon>Cyanobacteriota</taxon>
        <taxon>Cyanophyceae</taxon>
        <taxon>Nostocales</taxon>
        <taxon>Nostocaceae</taxon>
        <taxon>Nostoc</taxon>
    </lineage>
</organism>
<proteinExistence type="predicted"/>
<accession>A0A367Q9R7</accession>
<evidence type="ECO:0000313" key="2">
    <source>
        <dbReference type="EMBL" id="RCJ20521.1"/>
    </source>
</evidence>